<dbReference type="PANTHER" id="PTHR43283">
    <property type="entry name" value="BETA-LACTAMASE-RELATED"/>
    <property type="match status" value="1"/>
</dbReference>
<dbReference type="InterPro" id="IPR050789">
    <property type="entry name" value="Diverse_Enzym_Activities"/>
</dbReference>
<dbReference type="InterPro" id="IPR012338">
    <property type="entry name" value="Beta-lactam/transpept-like"/>
</dbReference>
<dbReference type="AlphaFoldDB" id="A0A2P7QWE3"/>
<dbReference type="Pfam" id="PF00144">
    <property type="entry name" value="Beta-lactamase"/>
    <property type="match status" value="1"/>
</dbReference>
<sequence length="415" mass="44651">MTRRDFGAGAAALCGTAFIGSDAVAANISPLRAALDAHVTDRSLAGLVALVDRSGSSKVHVAGLQSFESGTPMQRDTIFRVASISKPVTAAGAMILVEEGKVRLDDPVDRWLPELADRQVVRSLEGPIDATVPTKRAITLRDLLTMRMGLGAVFTDPSSSPLLTRFNALELAPGPTLFAHSQDEYMRRLGTLPLAYHPGERWLYHTGLDVAGVLIARASGQTLGAFLHERIFVPLGMKDTAFFVPPAKQDRLATLYARNPESGALQPWPKGFDVSRVPPMELGGGGLASTVDDFAAFGRMLLAGGTYRDKRILKPDSIAEMRRDQIPAEVKAASPFFPDFWKTNGWGLGMSVVTAPDPVSAHPGRFGWWGGTGTTFFADPRTDTVAVLMFQRLMTGADDTAVSNEFLREALKGEA</sequence>
<gene>
    <name evidence="2" type="ORF">C7I55_06085</name>
</gene>
<proteinExistence type="predicted"/>
<accession>A0A2P7QWE3</accession>
<evidence type="ECO:0000313" key="2">
    <source>
        <dbReference type="EMBL" id="PSJ42288.1"/>
    </source>
</evidence>
<organism evidence="2 3">
    <name type="scientific">Allosphingosinicella deserti</name>
    <dbReference type="NCBI Taxonomy" id="2116704"/>
    <lineage>
        <taxon>Bacteria</taxon>
        <taxon>Pseudomonadati</taxon>
        <taxon>Pseudomonadota</taxon>
        <taxon>Alphaproteobacteria</taxon>
        <taxon>Sphingomonadales</taxon>
        <taxon>Sphingomonadaceae</taxon>
        <taxon>Allosphingosinicella</taxon>
    </lineage>
</organism>
<dbReference type="Gene3D" id="3.40.710.10">
    <property type="entry name" value="DD-peptidase/beta-lactamase superfamily"/>
    <property type="match status" value="1"/>
</dbReference>
<dbReference type="EMBL" id="PXYI01000002">
    <property type="protein sequence ID" value="PSJ42288.1"/>
    <property type="molecule type" value="Genomic_DNA"/>
</dbReference>
<dbReference type="RefSeq" id="WP_106512451.1">
    <property type="nucleotide sequence ID" value="NZ_PXYI01000002.1"/>
</dbReference>
<dbReference type="Proteomes" id="UP000241167">
    <property type="component" value="Unassembled WGS sequence"/>
</dbReference>
<reference evidence="2 3" key="1">
    <citation type="submission" date="2018-03" db="EMBL/GenBank/DDBJ databases">
        <title>The draft genome of Sphingosinicella sp. GL-C-18.</title>
        <authorList>
            <person name="Liu L."/>
            <person name="Li L."/>
            <person name="Liang L."/>
            <person name="Zhang X."/>
            <person name="Wang T."/>
        </authorList>
    </citation>
    <scope>NUCLEOTIDE SEQUENCE [LARGE SCALE GENOMIC DNA]</scope>
    <source>
        <strain evidence="2 3">GL-C-18</strain>
    </source>
</reference>
<name>A0A2P7QWE3_9SPHN</name>
<evidence type="ECO:0000259" key="1">
    <source>
        <dbReference type="Pfam" id="PF00144"/>
    </source>
</evidence>
<feature type="domain" description="Beta-lactamase-related" evidence="1">
    <location>
        <begin position="32"/>
        <end position="398"/>
    </location>
</feature>
<evidence type="ECO:0000313" key="3">
    <source>
        <dbReference type="Proteomes" id="UP000241167"/>
    </source>
</evidence>
<dbReference type="GO" id="GO:0016787">
    <property type="term" value="F:hydrolase activity"/>
    <property type="evidence" value="ECO:0007669"/>
    <property type="project" value="UniProtKB-KW"/>
</dbReference>
<protein>
    <submittedName>
        <fullName evidence="2">Serine hydrolase</fullName>
    </submittedName>
</protein>
<comment type="caution">
    <text evidence="2">The sequence shown here is derived from an EMBL/GenBank/DDBJ whole genome shotgun (WGS) entry which is preliminary data.</text>
</comment>
<keyword evidence="2" id="KW-0378">Hydrolase</keyword>
<dbReference type="OrthoDB" id="9808046at2"/>
<dbReference type="PANTHER" id="PTHR43283:SF3">
    <property type="entry name" value="BETA-LACTAMASE FAMILY PROTEIN (AFU_ORTHOLOGUE AFUA_5G07500)"/>
    <property type="match status" value="1"/>
</dbReference>
<keyword evidence="3" id="KW-1185">Reference proteome</keyword>
<dbReference type="SUPFAM" id="SSF56601">
    <property type="entry name" value="beta-lactamase/transpeptidase-like"/>
    <property type="match status" value="1"/>
</dbReference>
<dbReference type="InterPro" id="IPR001466">
    <property type="entry name" value="Beta-lactam-related"/>
</dbReference>